<organism evidence="1 2">
    <name type="scientific">Aureobasidium pullulans</name>
    <name type="common">Black yeast</name>
    <name type="synonym">Pullularia pullulans</name>
    <dbReference type="NCBI Taxonomy" id="5580"/>
    <lineage>
        <taxon>Eukaryota</taxon>
        <taxon>Fungi</taxon>
        <taxon>Dikarya</taxon>
        <taxon>Ascomycota</taxon>
        <taxon>Pezizomycotina</taxon>
        <taxon>Dothideomycetes</taxon>
        <taxon>Dothideomycetidae</taxon>
        <taxon>Dothideales</taxon>
        <taxon>Saccotheciaceae</taxon>
        <taxon>Aureobasidium</taxon>
    </lineage>
</organism>
<dbReference type="InterPro" id="IPR022085">
    <property type="entry name" value="OpdG"/>
</dbReference>
<evidence type="ECO:0000313" key="2">
    <source>
        <dbReference type="Proteomes" id="UP001341245"/>
    </source>
</evidence>
<dbReference type="EMBL" id="JASGXD010000015">
    <property type="protein sequence ID" value="KAK6000886.1"/>
    <property type="molecule type" value="Genomic_DNA"/>
</dbReference>
<accession>A0ABR0T8W9</accession>
<protein>
    <submittedName>
        <fullName evidence="1">Uncharacterized protein</fullName>
    </submittedName>
</protein>
<proteinExistence type="predicted"/>
<evidence type="ECO:0000313" key="1">
    <source>
        <dbReference type="EMBL" id="KAK6000886.1"/>
    </source>
</evidence>
<keyword evidence="2" id="KW-1185">Reference proteome</keyword>
<dbReference type="PANTHER" id="PTHR38797">
    <property type="entry name" value="NUCLEAR PORE COMPLEX PROTEIN NUP85-RELATED"/>
    <property type="match status" value="1"/>
</dbReference>
<dbReference type="PANTHER" id="PTHR38797:SF4">
    <property type="entry name" value="NUCLEAR PORE COMPLEX PROTEIN NUP85"/>
    <property type="match status" value="1"/>
</dbReference>
<reference evidence="1 2" key="1">
    <citation type="submission" date="2023-11" db="EMBL/GenBank/DDBJ databases">
        <title>Draft genome sequence and annotation of the polyextremotolerant black yeast-like fungus Aureobasidium pullulans NRRL 62042.</title>
        <authorList>
            <person name="Dielentheis-Frenken M.R.E."/>
            <person name="Wibberg D."/>
            <person name="Blank L.M."/>
            <person name="Tiso T."/>
        </authorList>
    </citation>
    <scope>NUCLEOTIDE SEQUENCE [LARGE SCALE GENOMIC DNA]</scope>
    <source>
        <strain evidence="1 2">NRRL 62042</strain>
    </source>
</reference>
<dbReference type="Pfam" id="PF12311">
    <property type="entry name" value="DUF3632"/>
    <property type="match status" value="1"/>
</dbReference>
<gene>
    <name evidence="1" type="ORF">QM012_002969</name>
</gene>
<dbReference type="InterPro" id="IPR053204">
    <property type="entry name" value="Oxopyrrolidines_Biosynth-assoc"/>
</dbReference>
<comment type="caution">
    <text evidence="1">The sequence shown here is derived from an EMBL/GenBank/DDBJ whole genome shotgun (WGS) entry which is preliminary data.</text>
</comment>
<sequence length="266" mass="30307">MYTTVPSWIEEKHKLVEKWGRDPTDKEENHLVITALESLLNNGVSGSETAMKTNTIYFPRLISGLRAGVGFIWASVADASRRFGASHTQQLVDLVVATKQLPDVTNEIGYVVTYREQVIWREMPDFGWIFYEHGLDLDLDTEGSTNAEWHAQAPGHLNAHTFAASLFDNILQPFDENRELADEWKMYIPPAAVWIMISGQVVHDLCFKGRTARENQAELRDDASPEIWMQVKKRFATLSEQTDIDDHCQGLAKEAAQEMERIERNT</sequence>
<dbReference type="Proteomes" id="UP001341245">
    <property type="component" value="Unassembled WGS sequence"/>
</dbReference>
<name>A0ABR0T8W9_AURPU</name>